<dbReference type="InterPro" id="IPR019903">
    <property type="entry name" value="RIC_family"/>
</dbReference>
<protein>
    <submittedName>
        <fullName evidence="6">Unannotated protein</fullName>
    </submittedName>
</protein>
<dbReference type="GO" id="GO:0046872">
    <property type="term" value="F:metal ion binding"/>
    <property type="evidence" value="ECO:0007669"/>
    <property type="project" value="UniProtKB-KW"/>
</dbReference>
<dbReference type="Pfam" id="PF04405">
    <property type="entry name" value="ScdA_N"/>
    <property type="match status" value="1"/>
</dbReference>
<dbReference type="InterPro" id="IPR012312">
    <property type="entry name" value="Hemerythrin-like"/>
</dbReference>
<evidence type="ECO:0000256" key="3">
    <source>
        <dbReference type="ARBA" id="ARBA00022723"/>
    </source>
</evidence>
<proteinExistence type="predicted"/>
<evidence type="ECO:0000256" key="4">
    <source>
        <dbReference type="ARBA" id="ARBA00023004"/>
    </source>
</evidence>
<evidence type="ECO:0000256" key="2">
    <source>
        <dbReference type="ARBA" id="ARBA00022490"/>
    </source>
</evidence>
<dbReference type="AlphaFoldDB" id="A0A6J7DSX2"/>
<dbReference type="InterPro" id="IPR038062">
    <property type="entry name" value="ScdA-like_N_sf"/>
</dbReference>
<dbReference type="Gene3D" id="1.20.120.520">
    <property type="entry name" value="nmb1532 protein domain like"/>
    <property type="match status" value="1"/>
</dbReference>
<accession>A0A6J7DSX2</accession>
<name>A0A6J7DSX2_9ZZZZ</name>
<gene>
    <name evidence="6" type="ORF">UFOPK3376_00903</name>
</gene>
<evidence type="ECO:0000256" key="1">
    <source>
        <dbReference type="ARBA" id="ARBA00004496"/>
    </source>
</evidence>
<keyword evidence="3" id="KW-0479">Metal-binding</keyword>
<keyword evidence="4" id="KW-0408">Iron</keyword>
<evidence type="ECO:0000313" key="6">
    <source>
        <dbReference type="EMBL" id="CAB4872270.1"/>
    </source>
</evidence>
<sequence>MNTIDMHMTLGALVNEHPEMARVFERLQIDYCCGGGQSLADACVSRGLDLVATSYELAAAVTGGEVNDWISMGAAQLVDHLESTHHRYLWDEMPRLSALVAKIVAVHGERHAELRDVARCYEEVRSDLEPHLLKEERVLFPMIRELAAAELAPSFHCGSLRNPITMMLREHDTVGDLLARLRRLTNGYAPPSDGCASYVACLAGLAELEADTHLHIHKENNVLFPLVLRREAELAAARD</sequence>
<organism evidence="6">
    <name type="scientific">freshwater metagenome</name>
    <dbReference type="NCBI Taxonomy" id="449393"/>
    <lineage>
        <taxon>unclassified sequences</taxon>
        <taxon>metagenomes</taxon>
        <taxon>ecological metagenomes</taxon>
    </lineage>
</organism>
<reference evidence="6" key="1">
    <citation type="submission" date="2020-05" db="EMBL/GenBank/DDBJ databases">
        <authorList>
            <person name="Chiriac C."/>
            <person name="Salcher M."/>
            <person name="Ghai R."/>
            <person name="Kavagutti S V."/>
        </authorList>
    </citation>
    <scope>NUCLEOTIDE SEQUENCE</scope>
</reference>
<dbReference type="Gene3D" id="1.10.3910.10">
    <property type="entry name" value="SP0561-like"/>
    <property type="match status" value="1"/>
</dbReference>
<dbReference type="GO" id="GO:0005737">
    <property type="term" value="C:cytoplasm"/>
    <property type="evidence" value="ECO:0007669"/>
    <property type="project" value="UniProtKB-SubCell"/>
</dbReference>
<comment type="subcellular location">
    <subcellularLocation>
        <location evidence="1">Cytoplasm</location>
    </subcellularLocation>
</comment>
<dbReference type="Pfam" id="PF01814">
    <property type="entry name" value="Hemerythrin"/>
    <property type="match status" value="1"/>
</dbReference>
<keyword evidence="2" id="KW-0963">Cytoplasm</keyword>
<dbReference type="EMBL" id="CAFBLP010000016">
    <property type="protein sequence ID" value="CAB4872270.1"/>
    <property type="molecule type" value="Genomic_DNA"/>
</dbReference>
<dbReference type="PANTHER" id="PTHR36438">
    <property type="entry name" value="IRON-SULFUR CLUSTER REPAIR PROTEIN YTFE"/>
    <property type="match status" value="1"/>
</dbReference>
<feature type="domain" description="Hemerythrin-like" evidence="5">
    <location>
        <begin position="83"/>
        <end position="227"/>
    </location>
</feature>
<dbReference type="NCBIfam" id="TIGR03652">
    <property type="entry name" value="FeS_repair_RIC"/>
    <property type="match status" value="1"/>
</dbReference>
<dbReference type="PANTHER" id="PTHR36438:SF1">
    <property type="entry name" value="IRON-SULFUR CLUSTER REPAIR PROTEIN YTFE"/>
    <property type="match status" value="1"/>
</dbReference>
<evidence type="ECO:0000259" key="5">
    <source>
        <dbReference type="Pfam" id="PF01814"/>
    </source>
</evidence>